<evidence type="ECO:0008006" key="3">
    <source>
        <dbReference type="Google" id="ProtNLM"/>
    </source>
</evidence>
<evidence type="ECO:0000313" key="2">
    <source>
        <dbReference type="Proteomes" id="UP000507470"/>
    </source>
</evidence>
<proteinExistence type="predicted"/>
<dbReference type="Proteomes" id="UP000507470">
    <property type="component" value="Unassembled WGS sequence"/>
</dbReference>
<dbReference type="OrthoDB" id="10292114at2759"/>
<evidence type="ECO:0000313" key="1">
    <source>
        <dbReference type="EMBL" id="CAC5379749.1"/>
    </source>
</evidence>
<name>A0A6J8BAT9_MYTCO</name>
<keyword evidence="2" id="KW-1185">Reference proteome</keyword>
<protein>
    <recommendedName>
        <fullName evidence="3">C1q domain-containing protein</fullName>
    </recommendedName>
</protein>
<accession>A0A6J8BAT9</accession>
<sequence length="287" mass="32596">MEKDIVVLQKWLENVPTLCNDTKHLEKAIQDNNYKLASMKNKINARSQDFLALLDMIQKTDRKLENKTLRLTELQNITYSNLEQNISHCFEQVNKMDQHLENKIKTIEKAQNIATYKALLEEVHKISEKAKETDDNVDKRILSLQSNQSNITLQLEQAAQKAVLTACSLNANVSHGQAIPFKNIRTVHGISNTTSLEIGGIFTAEKDGLYLITVFIQTNTTRHSFNILKNNIIIADAFSSMPGYYQTTSTSIIERLEVNDTLSLSPRHFHIYVFGGEESCLSILQVQ</sequence>
<dbReference type="Gene3D" id="2.60.120.40">
    <property type="match status" value="1"/>
</dbReference>
<dbReference type="SUPFAM" id="SSF49842">
    <property type="entry name" value="TNF-like"/>
    <property type="match status" value="1"/>
</dbReference>
<dbReference type="EMBL" id="CACVKT020002747">
    <property type="protein sequence ID" value="CAC5379749.1"/>
    <property type="molecule type" value="Genomic_DNA"/>
</dbReference>
<dbReference type="AlphaFoldDB" id="A0A6J8BAT9"/>
<gene>
    <name evidence="1" type="ORF">MCOR_15776</name>
</gene>
<organism evidence="1 2">
    <name type="scientific">Mytilus coruscus</name>
    <name type="common">Sea mussel</name>
    <dbReference type="NCBI Taxonomy" id="42192"/>
    <lineage>
        <taxon>Eukaryota</taxon>
        <taxon>Metazoa</taxon>
        <taxon>Spiralia</taxon>
        <taxon>Lophotrochozoa</taxon>
        <taxon>Mollusca</taxon>
        <taxon>Bivalvia</taxon>
        <taxon>Autobranchia</taxon>
        <taxon>Pteriomorphia</taxon>
        <taxon>Mytilida</taxon>
        <taxon>Mytiloidea</taxon>
        <taxon>Mytilidae</taxon>
        <taxon>Mytilinae</taxon>
        <taxon>Mytilus</taxon>
    </lineage>
</organism>
<reference evidence="1 2" key="1">
    <citation type="submission" date="2020-06" db="EMBL/GenBank/DDBJ databases">
        <authorList>
            <person name="Li R."/>
            <person name="Bekaert M."/>
        </authorList>
    </citation>
    <scope>NUCLEOTIDE SEQUENCE [LARGE SCALE GENOMIC DNA]</scope>
    <source>
        <strain evidence="2">wild</strain>
    </source>
</reference>
<dbReference type="InterPro" id="IPR008983">
    <property type="entry name" value="Tumour_necrosis_fac-like_dom"/>
</dbReference>